<feature type="region of interest" description="Disordered" evidence="1">
    <location>
        <begin position="32"/>
        <end position="54"/>
    </location>
</feature>
<protein>
    <submittedName>
        <fullName evidence="2">Uncharacterized protein</fullName>
    </submittedName>
</protein>
<reference evidence="2 3" key="1">
    <citation type="submission" date="2023-01" db="EMBL/GenBank/DDBJ databases">
        <title>Analysis of 21 Apiospora genomes using comparative genomics revels a genus with tremendous synthesis potential of carbohydrate active enzymes and secondary metabolites.</title>
        <authorList>
            <person name="Sorensen T."/>
        </authorList>
    </citation>
    <scope>NUCLEOTIDE SEQUENCE [LARGE SCALE GENOMIC DNA]</scope>
    <source>
        <strain evidence="2 3">CBS 20057</strain>
    </source>
</reference>
<evidence type="ECO:0000313" key="2">
    <source>
        <dbReference type="EMBL" id="KAK8029346.1"/>
    </source>
</evidence>
<dbReference type="Proteomes" id="UP001396898">
    <property type="component" value="Unassembled WGS sequence"/>
</dbReference>
<organism evidence="2 3">
    <name type="scientific">Apiospora marii</name>
    <dbReference type="NCBI Taxonomy" id="335849"/>
    <lineage>
        <taxon>Eukaryota</taxon>
        <taxon>Fungi</taxon>
        <taxon>Dikarya</taxon>
        <taxon>Ascomycota</taxon>
        <taxon>Pezizomycotina</taxon>
        <taxon>Sordariomycetes</taxon>
        <taxon>Xylariomycetidae</taxon>
        <taxon>Amphisphaeriales</taxon>
        <taxon>Apiosporaceae</taxon>
        <taxon>Apiospora</taxon>
    </lineage>
</organism>
<gene>
    <name evidence="2" type="ORF">PG991_006402</name>
</gene>
<name>A0ABR1SBX6_9PEZI</name>
<feature type="compositionally biased region" description="Polar residues" evidence="1">
    <location>
        <begin position="32"/>
        <end position="47"/>
    </location>
</feature>
<keyword evidence="3" id="KW-1185">Reference proteome</keyword>
<comment type="caution">
    <text evidence="2">The sequence shown here is derived from an EMBL/GenBank/DDBJ whole genome shotgun (WGS) entry which is preliminary data.</text>
</comment>
<proteinExistence type="predicted"/>
<evidence type="ECO:0000313" key="3">
    <source>
        <dbReference type="Proteomes" id="UP001396898"/>
    </source>
</evidence>
<evidence type="ECO:0000256" key="1">
    <source>
        <dbReference type="SAM" id="MobiDB-lite"/>
    </source>
</evidence>
<sequence length="85" mass="9314">MRFTSLFASFKLVIEEPSSPLVSKLPVELVSESSENGDGNLRANSGDSKAPWRRPLSFGGSFESVTQAELYKQQTHGADLHYALV</sequence>
<accession>A0ABR1SBX6</accession>
<dbReference type="EMBL" id="JAQQWI010000007">
    <property type="protein sequence ID" value="KAK8029346.1"/>
    <property type="molecule type" value="Genomic_DNA"/>
</dbReference>